<comment type="caution">
    <text evidence="2">The sequence shown here is derived from an EMBL/GenBank/DDBJ whole genome shotgun (WGS) entry which is preliminary data.</text>
</comment>
<organism evidence="2">
    <name type="scientific">marine sediment metagenome</name>
    <dbReference type="NCBI Taxonomy" id="412755"/>
    <lineage>
        <taxon>unclassified sequences</taxon>
        <taxon>metagenomes</taxon>
        <taxon>ecological metagenomes</taxon>
    </lineage>
</organism>
<evidence type="ECO:0000256" key="1">
    <source>
        <dbReference type="SAM" id="MobiDB-lite"/>
    </source>
</evidence>
<feature type="compositionally biased region" description="Basic and acidic residues" evidence="1">
    <location>
        <begin position="78"/>
        <end position="92"/>
    </location>
</feature>
<name>A0A0F9Q8A5_9ZZZZ</name>
<gene>
    <name evidence="2" type="ORF">LCGC14_1126230</name>
</gene>
<reference evidence="2" key="1">
    <citation type="journal article" date="2015" name="Nature">
        <title>Complex archaea that bridge the gap between prokaryotes and eukaryotes.</title>
        <authorList>
            <person name="Spang A."/>
            <person name="Saw J.H."/>
            <person name="Jorgensen S.L."/>
            <person name="Zaremba-Niedzwiedzka K."/>
            <person name="Martijn J."/>
            <person name="Lind A.E."/>
            <person name="van Eijk R."/>
            <person name="Schleper C."/>
            <person name="Guy L."/>
            <person name="Ettema T.J."/>
        </authorList>
    </citation>
    <scope>NUCLEOTIDE SEQUENCE</scope>
</reference>
<dbReference type="EMBL" id="LAZR01005244">
    <property type="protein sequence ID" value="KKN01588.1"/>
    <property type="molecule type" value="Genomic_DNA"/>
</dbReference>
<feature type="region of interest" description="Disordered" evidence="1">
    <location>
        <begin position="1"/>
        <end position="94"/>
    </location>
</feature>
<sequence length="463" mass="52050">MPRGKDAPTQVGGQIDPYVQRSIQQSKQQAESRLVAAMQESGATGRAQIAAGAQRGGGSDVAAERARSAGQLALADKQAAEGERASREDRKYAQTMSEANREFQAKQAELDRDQQKAIISGDRKAKDEIEKRRESLRRFNIELNMDASERNTNAMLSIIKGSLKRETSMEKAKTVLEEEATRFDKDKDVYNKTRERVTEAIENDKRMDLPIPEEIKGKIPSRWDITKGMITKGPVLGAYKEVQRYRGLAKEVKEGFADPMGVLQDQITKYGGTISVEEMAPANINKIEDQIQRGDIKTEDINKTLGALEGMLDAVTLRRKDATKDSDEFDFWQDAHLNMSQMRDALEGLATSKKKVVGSETETVGARVQYALGTVHDSSLGGRAARMRDLMGGNYTAVFEELTKSVQVPKLYNISPDMNKYDVEYRTHFNDYLRSRYPELQEVGEKAEPETKPYEIDYNYYSK</sequence>
<protein>
    <submittedName>
        <fullName evidence="2">Uncharacterized protein</fullName>
    </submittedName>
</protein>
<evidence type="ECO:0000313" key="2">
    <source>
        <dbReference type="EMBL" id="KKN01588.1"/>
    </source>
</evidence>
<proteinExistence type="predicted"/>
<feature type="compositionally biased region" description="Polar residues" evidence="1">
    <location>
        <begin position="21"/>
        <end position="31"/>
    </location>
</feature>
<dbReference type="AlphaFoldDB" id="A0A0F9Q8A5"/>
<feature type="compositionally biased region" description="Low complexity" evidence="1">
    <location>
        <begin position="42"/>
        <end position="53"/>
    </location>
</feature>
<accession>A0A0F9Q8A5</accession>